<evidence type="ECO:0000256" key="5">
    <source>
        <dbReference type="ARBA" id="ARBA00022801"/>
    </source>
</evidence>
<dbReference type="OMA" id="SQVRWQP"/>
<dbReference type="Proteomes" id="UP000265040">
    <property type="component" value="Chromosome 8"/>
</dbReference>
<feature type="domain" description="Cytosolic endo-beta-N-acetylglucosaminidase TIM barrel" evidence="11">
    <location>
        <begin position="126"/>
        <end position="405"/>
    </location>
</feature>
<feature type="domain" description="Cytosolic endo-beta-N-acetylglucosaminidase C-terminal" evidence="12">
    <location>
        <begin position="599"/>
        <end position="718"/>
    </location>
</feature>
<dbReference type="OrthoDB" id="284473at2759"/>
<comment type="similarity">
    <text evidence="2">Belongs to the glycosyl hydrolase 85 family.</text>
</comment>
<comment type="subcellular location">
    <subcellularLocation>
        <location evidence="1">Cytoplasm</location>
        <location evidence="1">Cytosol</location>
    </subcellularLocation>
</comment>
<dbReference type="RefSeq" id="XP_026217022.1">
    <property type="nucleotide sequence ID" value="XM_026361237.1"/>
</dbReference>
<dbReference type="Pfam" id="PF25529">
    <property type="entry name" value="Ig_ENGASE1_C"/>
    <property type="match status" value="1"/>
</dbReference>
<dbReference type="STRING" id="64144.ENSATEP00000013167"/>
<evidence type="ECO:0000256" key="7">
    <source>
        <dbReference type="ARBA" id="ARBA00034414"/>
    </source>
</evidence>
<sequence>MALTANGKRVAVRMKREGREDDGEVAVKRDKKEPSLLESCLDQPMDSDSVHEVIKFLPSPLPANHYDADTTEPISCALQTLDQLLLWKLSEANPFNVAAVPLAAREPPLASCPRRTLVSHDMMGGYLDDRFVQGTSSETPYAFYHWQYIDIFNYFSHNLVTIPPAVWTNAAHRHGVTVIGTFITEWTDGATACESFLTEEESYRKVADKLVQISHCYGFDGWLINIENTLSELAVKNTPLFLRYLTDQMHERVPGSQVLWYDSVIENGQLKWQNELNQSNRMFFDACDGFFVNYNWTETNLEWMREYSGIQGRQADVYIGVDVFARGEVVGGMFETNKALEVIRKHNFSAAIFAPGWVYETHNDKTEFRKNQDKFWALLSDYLFIHRPVMSLPFISSFCQGFGKAVFRKGQPETQRSWFNLTAQEIQPLYYQKEMEGQGRLESRGCPEDAWNGGSSLLLEGLIPASYTSPVCAKILSIHVPLPAKTLVILIYKPSAGITVSLELKTAHAGMCTHMDNQDDKFTSVSPEVLDDGHQLVTQFSQLCGNLNQHGWTVGFWQLEHFGCALREVNVCIQQKEERQDKSFTCRVGEIMLLDVSSLQDPPELVRGLCIYDVVWLRGTSPDSSSPTLHLNATLRWEYPTKLVRHFRVYWRRLRGPDPRIPPGQLALVGRAYSNVFRVTELVVPQAPGLLELVVEPVIRKGLPVSESHWGRRSLSYTEEVTQ</sequence>
<dbReference type="FunFam" id="3.20.20.80:FF:000043">
    <property type="entry name" value="cytosolic endo-beta-N-acetylglucosaminidase"/>
    <property type="match status" value="1"/>
</dbReference>
<name>A0A3Q1HVY4_ANATE</name>
<proteinExistence type="inferred from homology"/>
<dbReference type="GeneTree" id="ENSGT00390000018512"/>
<dbReference type="FunCoup" id="A0A3Q1HVY4">
    <property type="interactions" value="46"/>
</dbReference>
<reference evidence="13" key="3">
    <citation type="submission" date="2025-09" db="UniProtKB">
        <authorList>
            <consortium name="Ensembl"/>
        </authorList>
    </citation>
    <scope>IDENTIFICATION</scope>
</reference>
<gene>
    <name evidence="13" type="primary">ENGASE</name>
</gene>
<dbReference type="Gene3D" id="3.20.20.80">
    <property type="entry name" value="Glycosidases"/>
    <property type="match status" value="1"/>
</dbReference>
<evidence type="ECO:0000259" key="12">
    <source>
        <dbReference type="Pfam" id="PF25529"/>
    </source>
</evidence>
<dbReference type="InParanoid" id="A0A3Q1HVY4"/>
<dbReference type="AlphaFoldDB" id="A0A3Q1HVY4"/>
<evidence type="ECO:0000256" key="10">
    <source>
        <dbReference type="SAM" id="MobiDB-lite"/>
    </source>
</evidence>
<feature type="compositionally biased region" description="Basic and acidic residues" evidence="10">
    <location>
        <begin position="14"/>
        <end position="33"/>
    </location>
</feature>
<dbReference type="Gene3D" id="2.60.120.260">
    <property type="entry name" value="Galactose-binding domain-like"/>
    <property type="match status" value="1"/>
</dbReference>
<keyword evidence="5" id="KW-0378">Hydrolase</keyword>
<protein>
    <recommendedName>
        <fullName evidence="9">Cytosolic endo-beta-N-acetylglucosaminidase</fullName>
        <ecNumber evidence="3">3.2.1.96</ecNumber>
    </recommendedName>
</protein>
<evidence type="ECO:0000256" key="1">
    <source>
        <dbReference type="ARBA" id="ARBA00004514"/>
    </source>
</evidence>
<dbReference type="GeneID" id="113162955"/>
<dbReference type="GO" id="GO:0033925">
    <property type="term" value="F:mannosyl-glycoprotein endo-beta-N-acetylglucosaminidase activity"/>
    <property type="evidence" value="ECO:0007669"/>
    <property type="project" value="UniProtKB-EC"/>
</dbReference>
<keyword evidence="4" id="KW-0963">Cytoplasm</keyword>
<reference evidence="13" key="1">
    <citation type="submission" date="2021-04" db="EMBL/GenBank/DDBJ databases">
        <authorList>
            <consortium name="Wellcome Sanger Institute Data Sharing"/>
        </authorList>
    </citation>
    <scope>NUCLEOTIDE SEQUENCE [LARGE SCALE GENOMIC DNA]</scope>
</reference>
<dbReference type="Ensembl" id="ENSATET00000013383.3">
    <property type="protein sequence ID" value="ENSATEP00000013167.1"/>
    <property type="gene ID" value="ENSATEG00000009211.3"/>
</dbReference>
<dbReference type="PANTHER" id="PTHR13246:SF1">
    <property type="entry name" value="CYTOSOLIC ENDO-BETA-N-ACETYLGLUCOSAMINIDASE"/>
    <property type="match status" value="1"/>
</dbReference>
<feature type="region of interest" description="Disordered" evidence="10">
    <location>
        <begin position="1"/>
        <end position="33"/>
    </location>
</feature>
<reference evidence="13" key="2">
    <citation type="submission" date="2025-08" db="UniProtKB">
        <authorList>
            <consortium name="Ensembl"/>
        </authorList>
    </citation>
    <scope>IDENTIFICATION</scope>
</reference>
<comment type="catalytic activity">
    <reaction evidence="7">
        <text>an N(4)-(oligosaccharide-(1-&gt;3)-[oligosaccharide-(1-&gt;6)]-beta-D-Man-(1-&gt;4)-beta-D-GlcNAc-(1-&gt;4)-alpha-D-GlcNAc)-L-asparaginyl-[protein] + H2O = an oligosaccharide-(1-&gt;3)-[oligosaccharide-(1-&gt;6)]-beta-D-Man-(1-&gt;4)-D-GlcNAc + N(4)-(N-acetyl-beta-D-glucosaminyl)-L-asparaginyl-[protein]</text>
        <dbReference type="Rhea" id="RHEA:73067"/>
        <dbReference type="Rhea" id="RHEA-COMP:12603"/>
        <dbReference type="Rhea" id="RHEA-COMP:18176"/>
        <dbReference type="ChEBI" id="CHEBI:15377"/>
        <dbReference type="ChEBI" id="CHEBI:132248"/>
        <dbReference type="ChEBI" id="CHEBI:192714"/>
        <dbReference type="ChEBI" id="CHEBI:192715"/>
        <dbReference type="EC" id="3.2.1.96"/>
    </reaction>
</comment>
<dbReference type="InterPro" id="IPR057882">
    <property type="entry name" value="ENGase_C"/>
</dbReference>
<evidence type="ECO:0000256" key="6">
    <source>
        <dbReference type="ARBA" id="ARBA00023295"/>
    </source>
</evidence>
<keyword evidence="14" id="KW-1185">Reference proteome</keyword>
<dbReference type="PANTHER" id="PTHR13246">
    <property type="entry name" value="ENDO BETA N-ACETYLGLUCOSAMINIDASE"/>
    <property type="match status" value="1"/>
</dbReference>
<accession>A0A3Q1HVY4</accession>
<evidence type="ECO:0000313" key="13">
    <source>
        <dbReference type="Ensembl" id="ENSATEP00000013167.1"/>
    </source>
</evidence>
<evidence type="ECO:0000313" key="14">
    <source>
        <dbReference type="Proteomes" id="UP000265040"/>
    </source>
</evidence>
<dbReference type="InterPro" id="IPR032979">
    <property type="entry name" value="ENGase"/>
</dbReference>
<dbReference type="GO" id="GO:0005829">
    <property type="term" value="C:cytosol"/>
    <property type="evidence" value="ECO:0007669"/>
    <property type="project" value="UniProtKB-SubCell"/>
</dbReference>
<dbReference type="CDD" id="cd06547">
    <property type="entry name" value="GH85_ENGase"/>
    <property type="match status" value="1"/>
</dbReference>
<evidence type="ECO:0000256" key="2">
    <source>
        <dbReference type="ARBA" id="ARBA00007849"/>
    </source>
</evidence>
<dbReference type="InterPro" id="IPR005201">
    <property type="entry name" value="TIM_ENGase"/>
</dbReference>
<evidence type="ECO:0000256" key="3">
    <source>
        <dbReference type="ARBA" id="ARBA00012566"/>
    </source>
</evidence>
<evidence type="ECO:0000259" key="11">
    <source>
        <dbReference type="Pfam" id="PF03644"/>
    </source>
</evidence>
<evidence type="ECO:0000256" key="8">
    <source>
        <dbReference type="ARBA" id="ARBA00054935"/>
    </source>
</evidence>
<evidence type="ECO:0000256" key="9">
    <source>
        <dbReference type="ARBA" id="ARBA00072457"/>
    </source>
</evidence>
<organism evidence="13 14">
    <name type="scientific">Anabas testudineus</name>
    <name type="common">Climbing perch</name>
    <name type="synonym">Anthias testudineus</name>
    <dbReference type="NCBI Taxonomy" id="64144"/>
    <lineage>
        <taxon>Eukaryota</taxon>
        <taxon>Metazoa</taxon>
        <taxon>Chordata</taxon>
        <taxon>Craniata</taxon>
        <taxon>Vertebrata</taxon>
        <taxon>Euteleostomi</taxon>
        <taxon>Actinopterygii</taxon>
        <taxon>Neopterygii</taxon>
        <taxon>Teleostei</taxon>
        <taxon>Neoteleostei</taxon>
        <taxon>Acanthomorphata</taxon>
        <taxon>Anabantaria</taxon>
        <taxon>Anabantiformes</taxon>
        <taxon>Anabantoidei</taxon>
        <taxon>Anabantidae</taxon>
        <taxon>Anabas</taxon>
    </lineage>
</organism>
<dbReference type="Pfam" id="PF03644">
    <property type="entry name" value="Glyco_hydro_85"/>
    <property type="match status" value="1"/>
</dbReference>
<dbReference type="EC" id="3.2.1.96" evidence="3"/>
<evidence type="ECO:0000256" key="4">
    <source>
        <dbReference type="ARBA" id="ARBA00022490"/>
    </source>
</evidence>
<keyword evidence="6" id="KW-0326">Glycosidase</keyword>
<comment type="function">
    <text evidence="8">Endoglycosidase that releases N-glycans from glycoproteins by cleaving the beta-1,4-glycosidic bond in the N,N'-diacetylchitobiose core. Involved in the processing of free oligosaccharides in the cytosol.</text>
</comment>